<comment type="caution">
    <text evidence="2">The sequence shown here is derived from an EMBL/GenBank/DDBJ whole genome shotgun (WGS) entry which is preliminary data.</text>
</comment>
<evidence type="ECO:0000313" key="3">
    <source>
        <dbReference type="Proteomes" id="UP001215598"/>
    </source>
</evidence>
<accession>A0AAD7H563</accession>
<dbReference type="AlphaFoldDB" id="A0AAD7H563"/>
<sequence length="451" mass="50115">MDLSAASRQASVISVSSGSSSSPSDTSGSLELLYLPESSITFDLLRSVRLIVWMYDLGPTCITVYPRDVGDGFSRLVLNDYLQSLLAIGFDTNIPGEVYLEFKESWTPFGWNITLPVTRNNQLMFIRSNGACLGNLLKSHKYGHPSYISLNLFTPIIPTRKRKRDLADTIDASTHVPIRNAAMKKVHFTVTSDTGTLHASHVLARAPASPKPHTVVSDASSELPESDEPQDGKEGKTEGKRTQNGQLLDDFADHLDALGNLLLECGADEDCDLPCTCRDEFVDMDGAKKPMKRSTIFSLYQPRLPKMPRAKKIVPENIPKSPEGWLWHLGKLTKMSTAEMNEWANEGDLVQWFRAEAEMQRWQEQSEQKLVELLRTPSGRYGAAAYARQKAAMYEKRTEEARTKVKELGYGSLLGKGANVVALIDSQRRLEAEPRSQMLTVGDLESVSSSE</sequence>
<keyword evidence="3" id="KW-1185">Reference proteome</keyword>
<feature type="compositionally biased region" description="Basic and acidic residues" evidence="1">
    <location>
        <begin position="230"/>
        <end position="241"/>
    </location>
</feature>
<dbReference type="EMBL" id="JARKIB010000361">
    <property type="protein sequence ID" value="KAJ7712619.1"/>
    <property type="molecule type" value="Genomic_DNA"/>
</dbReference>
<proteinExistence type="predicted"/>
<evidence type="ECO:0000256" key="1">
    <source>
        <dbReference type="SAM" id="MobiDB-lite"/>
    </source>
</evidence>
<evidence type="ECO:0000313" key="2">
    <source>
        <dbReference type="EMBL" id="KAJ7712619.1"/>
    </source>
</evidence>
<name>A0AAD7H563_9AGAR</name>
<reference evidence="2" key="1">
    <citation type="submission" date="2023-03" db="EMBL/GenBank/DDBJ databases">
        <title>Massive genome expansion in bonnet fungi (Mycena s.s.) driven by repeated elements and novel gene families across ecological guilds.</title>
        <authorList>
            <consortium name="Lawrence Berkeley National Laboratory"/>
            <person name="Harder C.B."/>
            <person name="Miyauchi S."/>
            <person name="Viragh M."/>
            <person name="Kuo A."/>
            <person name="Thoen E."/>
            <person name="Andreopoulos B."/>
            <person name="Lu D."/>
            <person name="Skrede I."/>
            <person name="Drula E."/>
            <person name="Henrissat B."/>
            <person name="Morin E."/>
            <person name="Kohler A."/>
            <person name="Barry K."/>
            <person name="LaButti K."/>
            <person name="Morin E."/>
            <person name="Salamov A."/>
            <person name="Lipzen A."/>
            <person name="Mereny Z."/>
            <person name="Hegedus B."/>
            <person name="Baldrian P."/>
            <person name="Stursova M."/>
            <person name="Weitz H."/>
            <person name="Taylor A."/>
            <person name="Grigoriev I.V."/>
            <person name="Nagy L.G."/>
            <person name="Martin F."/>
            <person name="Kauserud H."/>
        </authorList>
    </citation>
    <scope>NUCLEOTIDE SEQUENCE</scope>
    <source>
        <strain evidence="2">CBHHK182m</strain>
    </source>
</reference>
<dbReference type="Proteomes" id="UP001215598">
    <property type="component" value="Unassembled WGS sequence"/>
</dbReference>
<feature type="region of interest" description="Disordered" evidence="1">
    <location>
        <begin position="204"/>
        <end position="243"/>
    </location>
</feature>
<protein>
    <submittedName>
        <fullName evidence="2">Uncharacterized protein</fullName>
    </submittedName>
</protein>
<gene>
    <name evidence="2" type="ORF">B0H16DRAFT_1479244</name>
</gene>
<organism evidence="2 3">
    <name type="scientific">Mycena metata</name>
    <dbReference type="NCBI Taxonomy" id="1033252"/>
    <lineage>
        <taxon>Eukaryota</taxon>
        <taxon>Fungi</taxon>
        <taxon>Dikarya</taxon>
        <taxon>Basidiomycota</taxon>
        <taxon>Agaricomycotina</taxon>
        <taxon>Agaricomycetes</taxon>
        <taxon>Agaricomycetidae</taxon>
        <taxon>Agaricales</taxon>
        <taxon>Marasmiineae</taxon>
        <taxon>Mycenaceae</taxon>
        <taxon>Mycena</taxon>
    </lineage>
</organism>